<evidence type="ECO:0000259" key="7">
    <source>
        <dbReference type="Pfam" id="PF13886"/>
    </source>
</evidence>
<feature type="domain" description="TM7S3/TM198-like" evidence="7">
    <location>
        <begin position="284"/>
        <end position="489"/>
    </location>
</feature>
<accession>A0A8J9VC73</accession>
<evidence type="ECO:0000256" key="3">
    <source>
        <dbReference type="ARBA" id="ARBA00022989"/>
    </source>
</evidence>
<proteinExistence type="predicted"/>
<feature type="transmembrane region" description="Helical" evidence="5">
    <location>
        <begin position="471"/>
        <end position="490"/>
    </location>
</feature>
<feature type="transmembrane region" description="Helical" evidence="5">
    <location>
        <begin position="418"/>
        <end position="437"/>
    </location>
</feature>
<feature type="transmembrane region" description="Helical" evidence="5">
    <location>
        <begin position="306"/>
        <end position="326"/>
    </location>
</feature>
<dbReference type="GO" id="GO:0043069">
    <property type="term" value="P:negative regulation of programmed cell death"/>
    <property type="evidence" value="ECO:0007669"/>
    <property type="project" value="TreeGrafter"/>
</dbReference>
<dbReference type="Pfam" id="PF13886">
    <property type="entry name" value="TM7S3_TM198"/>
    <property type="match status" value="1"/>
</dbReference>
<dbReference type="Proteomes" id="UP000838878">
    <property type="component" value="Chromosome 13"/>
</dbReference>
<evidence type="ECO:0000256" key="4">
    <source>
        <dbReference type="ARBA" id="ARBA00023136"/>
    </source>
</evidence>
<feature type="transmembrane region" description="Helical" evidence="5">
    <location>
        <begin position="332"/>
        <end position="352"/>
    </location>
</feature>
<feature type="transmembrane region" description="Helical" evidence="5">
    <location>
        <begin position="359"/>
        <end position="380"/>
    </location>
</feature>
<keyword evidence="6" id="KW-0732">Signal</keyword>
<dbReference type="AlphaFoldDB" id="A0A8J9VC73"/>
<feature type="transmembrane region" description="Helical" evidence="5">
    <location>
        <begin position="392"/>
        <end position="411"/>
    </location>
</feature>
<organism evidence="8 9">
    <name type="scientific">Brenthis ino</name>
    <name type="common">lesser marbled fritillary</name>
    <dbReference type="NCBI Taxonomy" id="405034"/>
    <lineage>
        <taxon>Eukaryota</taxon>
        <taxon>Metazoa</taxon>
        <taxon>Ecdysozoa</taxon>
        <taxon>Arthropoda</taxon>
        <taxon>Hexapoda</taxon>
        <taxon>Insecta</taxon>
        <taxon>Pterygota</taxon>
        <taxon>Neoptera</taxon>
        <taxon>Endopterygota</taxon>
        <taxon>Lepidoptera</taxon>
        <taxon>Glossata</taxon>
        <taxon>Ditrysia</taxon>
        <taxon>Papilionoidea</taxon>
        <taxon>Nymphalidae</taxon>
        <taxon>Heliconiinae</taxon>
        <taxon>Argynnini</taxon>
        <taxon>Brenthis</taxon>
    </lineage>
</organism>
<keyword evidence="2 5" id="KW-0812">Transmembrane</keyword>
<dbReference type="Pfam" id="PF25992">
    <property type="entry name" value="Ig_TM7SF3_N"/>
    <property type="match status" value="1"/>
</dbReference>
<dbReference type="OrthoDB" id="5967337at2759"/>
<dbReference type="PANTHER" id="PTHR15937">
    <property type="entry name" value="TRANSMEMBRANE 7 SUPERFAMILY MEMBER 3"/>
    <property type="match status" value="1"/>
</dbReference>
<evidence type="ECO:0000256" key="1">
    <source>
        <dbReference type="ARBA" id="ARBA00004141"/>
    </source>
</evidence>
<keyword evidence="9" id="KW-1185">Reference proteome</keyword>
<name>A0A8J9VC73_9NEOP</name>
<feature type="transmembrane region" description="Helical" evidence="5">
    <location>
        <begin position="278"/>
        <end position="299"/>
    </location>
</feature>
<protein>
    <recommendedName>
        <fullName evidence="7">TM7S3/TM198-like domain-containing protein</fullName>
    </recommendedName>
</protein>
<evidence type="ECO:0000256" key="5">
    <source>
        <dbReference type="SAM" id="Phobius"/>
    </source>
</evidence>
<feature type="chain" id="PRO_5035422027" description="TM7S3/TM198-like domain-containing protein" evidence="6">
    <location>
        <begin position="21"/>
        <end position="544"/>
    </location>
</feature>
<evidence type="ECO:0000313" key="8">
    <source>
        <dbReference type="EMBL" id="CAH0719153.1"/>
    </source>
</evidence>
<reference evidence="8" key="1">
    <citation type="submission" date="2021-12" db="EMBL/GenBank/DDBJ databases">
        <authorList>
            <person name="Martin H S."/>
        </authorList>
    </citation>
    <scope>NUCLEOTIDE SEQUENCE</scope>
</reference>
<keyword evidence="3 5" id="KW-1133">Transmembrane helix</keyword>
<evidence type="ECO:0000256" key="6">
    <source>
        <dbReference type="SAM" id="SignalP"/>
    </source>
</evidence>
<dbReference type="InterPro" id="IPR042502">
    <property type="entry name" value="TM7SF3"/>
</dbReference>
<sequence>MLKTIFLQLLVFLFAEIVKCQNISITLPLNNTTTLGNKELYNGFTNLNSSSTLQIDFENVNKNVSFIIFQVHSHLYNVTLYNNTLIRGSYVSGTNVGLYSSIKPKLDTFFIYNPNAVNLKLYISVHGYAATDPIPGGCNMEFAVPTSPYMQISYNKNYILVDAAMAKDFSDKTCNTIDKVVVLFYKVYLPERNFYEDSYFDGIKSLMTLDNIKDFGEYVPDNGLGMRRMLSAYPGTGAVYVAVAISSKNTSSYSLYVPTSTYACSPLEEEGCELLDDYFSQMLCASLIFIGLFVCFFGHRFFKTEMFLVGLISGFILTFILISLIADLETPALLGASVLSGICFGAIWLLFWWFYGIPLIAVLLSTLNVGFLFSAIIYYGLPGGLIALQLDLNFWALFILIALMMSIMLVSMTFLSNILCCAILGAYATIYPMDYYLGSNLKYIMINTIRRATVPQFNKAVLSPPFEWRDALITLLWISLAMSGFLFQHFHNRSRPPFPPPPRSVRQVPSTYYGTVEPRRRRYDTMPPISPTMIAQTERAPLLA</sequence>
<gene>
    <name evidence="8" type="ORF">BINO364_LOCUS5537</name>
</gene>
<dbReference type="GO" id="GO:0005886">
    <property type="term" value="C:plasma membrane"/>
    <property type="evidence" value="ECO:0007669"/>
    <property type="project" value="TreeGrafter"/>
</dbReference>
<feature type="non-terminal residue" evidence="8">
    <location>
        <position position="544"/>
    </location>
</feature>
<evidence type="ECO:0000256" key="2">
    <source>
        <dbReference type="ARBA" id="ARBA00022692"/>
    </source>
</evidence>
<feature type="signal peptide" evidence="6">
    <location>
        <begin position="1"/>
        <end position="20"/>
    </location>
</feature>
<dbReference type="PANTHER" id="PTHR15937:SF3">
    <property type="entry name" value="TRANSMEMBRANE 7 SUPERFAMILY MEMBER 3"/>
    <property type="match status" value="1"/>
</dbReference>
<dbReference type="InterPro" id="IPR025256">
    <property type="entry name" value="TM7S3/TM198-like_dom"/>
</dbReference>
<dbReference type="EMBL" id="OV170233">
    <property type="protein sequence ID" value="CAH0719153.1"/>
    <property type="molecule type" value="Genomic_DNA"/>
</dbReference>
<keyword evidence="4 5" id="KW-0472">Membrane</keyword>
<comment type="subcellular location">
    <subcellularLocation>
        <location evidence="1">Membrane</location>
        <topology evidence="1">Multi-pass membrane protein</topology>
    </subcellularLocation>
</comment>
<evidence type="ECO:0000313" key="9">
    <source>
        <dbReference type="Proteomes" id="UP000838878"/>
    </source>
</evidence>